<protein>
    <recommendedName>
        <fullName evidence="2">C2 domain-containing protein</fullName>
    </recommendedName>
</protein>
<feature type="domain" description="C2" evidence="2">
    <location>
        <begin position="1"/>
        <end position="107"/>
    </location>
</feature>
<dbReference type="InterPro" id="IPR000008">
    <property type="entry name" value="C2_dom"/>
</dbReference>
<dbReference type="AlphaFoldDB" id="A0A8S0XTN7"/>
<organism evidence="3 4">
    <name type="scientific">Cyclocybe aegerita</name>
    <name type="common">Black poplar mushroom</name>
    <name type="synonym">Agrocybe aegerita</name>
    <dbReference type="NCBI Taxonomy" id="1973307"/>
    <lineage>
        <taxon>Eukaryota</taxon>
        <taxon>Fungi</taxon>
        <taxon>Dikarya</taxon>
        <taxon>Basidiomycota</taxon>
        <taxon>Agaricomycotina</taxon>
        <taxon>Agaricomycetes</taxon>
        <taxon>Agaricomycetidae</taxon>
        <taxon>Agaricales</taxon>
        <taxon>Agaricineae</taxon>
        <taxon>Bolbitiaceae</taxon>
        <taxon>Cyclocybe</taxon>
    </lineage>
</organism>
<name>A0A8S0XTN7_CYCAE</name>
<proteinExistence type="predicted"/>
<dbReference type="Proteomes" id="UP000467700">
    <property type="component" value="Unassembled WGS sequence"/>
</dbReference>
<feature type="region of interest" description="Disordered" evidence="1">
    <location>
        <begin position="115"/>
        <end position="198"/>
    </location>
</feature>
<dbReference type="OrthoDB" id="2642524at2759"/>
<comment type="caution">
    <text evidence="3">The sequence shown here is derived from an EMBL/GenBank/DDBJ whole genome shotgun (WGS) entry which is preliminary data.</text>
</comment>
<accession>A0A8S0XTN7</accession>
<dbReference type="PROSITE" id="PS50004">
    <property type="entry name" value="C2"/>
    <property type="match status" value="1"/>
</dbReference>
<dbReference type="EMBL" id="CACVBS010000101">
    <property type="protein sequence ID" value="CAA7271194.1"/>
    <property type="molecule type" value="Genomic_DNA"/>
</dbReference>
<evidence type="ECO:0000313" key="4">
    <source>
        <dbReference type="Proteomes" id="UP000467700"/>
    </source>
</evidence>
<gene>
    <name evidence="3" type="ORF">AAE3_LOCUS13429</name>
</gene>
<feature type="compositionally biased region" description="Polar residues" evidence="1">
    <location>
        <begin position="115"/>
        <end position="125"/>
    </location>
</feature>
<reference evidence="3 4" key="1">
    <citation type="submission" date="2020-01" db="EMBL/GenBank/DDBJ databases">
        <authorList>
            <person name="Gupta K D."/>
        </authorList>
    </citation>
    <scope>NUCLEOTIDE SEQUENCE [LARGE SCALE GENOMIC DNA]</scope>
</reference>
<evidence type="ECO:0000256" key="1">
    <source>
        <dbReference type="SAM" id="MobiDB-lite"/>
    </source>
</evidence>
<evidence type="ECO:0000313" key="3">
    <source>
        <dbReference type="EMBL" id="CAA7271194.1"/>
    </source>
</evidence>
<keyword evidence="4" id="KW-1185">Reference proteome</keyword>
<evidence type="ECO:0000259" key="2">
    <source>
        <dbReference type="PROSITE" id="PS50004"/>
    </source>
</evidence>
<sequence length="339" mass="38456">MEEQDPWHLTVVLLEGLRLMRPEKAWRPIITLEVDKHHTHETTLGVDGQNINQKEVFKFHDVDHNTNIEIKVWHRSQSKKKKRKILVASACHCLGELVKKRSPESKLEVRLQCRQAQHKSVSSRGRPQKGAALHLKLRPPSTFNCEKQQECYESSSSSDSYPDSDSDDGSSVATAEDDMPIHRHLRPEDQPQTLRRRKVRGYVINSDDGYSTEGSFIAPPPRRRLLSDDVTIAEMTRKYHHTGRTNIDLLSTAIHKIPSLSLAWLRACSPRICRYLCIQRSSSCRRITAILPAESACWSLSRCTARCAPRGRMPSLSRSSGGCSQNGHLSVVCWSLLLP</sequence>